<dbReference type="OrthoDB" id="17644at2759"/>
<comment type="subcellular location">
    <subcellularLocation>
        <location evidence="1 9">Nucleus</location>
        <location evidence="1 9">Nuclear pore complex</location>
    </subcellularLocation>
</comment>
<dbReference type="EMBL" id="LRGB01001411">
    <property type="protein sequence ID" value="KZS11984.1"/>
    <property type="molecule type" value="Genomic_DNA"/>
</dbReference>
<keyword evidence="5 9" id="KW-0653">Protein transport</keyword>
<gene>
    <name evidence="10" type="ORF">APZ42_023172</name>
</gene>
<dbReference type="Pfam" id="PF07575">
    <property type="entry name" value="Nucleopor_Nup85"/>
    <property type="match status" value="1"/>
</dbReference>
<dbReference type="AlphaFoldDB" id="A0A0N8CSH8"/>
<evidence type="ECO:0000256" key="1">
    <source>
        <dbReference type="ARBA" id="ARBA00004567"/>
    </source>
</evidence>
<dbReference type="GO" id="GO:0006406">
    <property type="term" value="P:mRNA export from nucleus"/>
    <property type="evidence" value="ECO:0007669"/>
    <property type="project" value="TreeGrafter"/>
</dbReference>
<evidence type="ECO:0000256" key="6">
    <source>
        <dbReference type="ARBA" id="ARBA00023010"/>
    </source>
</evidence>
<evidence type="ECO:0000313" key="10">
    <source>
        <dbReference type="EMBL" id="KZS11984.1"/>
    </source>
</evidence>
<keyword evidence="4 9" id="KW-0509">mRNA transport</keyword>
<evidence type="ECO:0000256" key="5">
    <source>
        <dbReference type="ARBA" id="ARBA00022927"/>
    </source>
</evidence>
<keyword evidence="6 9" id="KW-0811">Translocation</keyword>
<comment type="subunit">
    <text evidence="9">Component of the nuclear pore complex (NPC).</text>
</comment>
<dbReference type="STRING" id="35525.A0A0N8CSH8"/>
<evidence type="ECO:0000256" key="7">
    <source>
        <dbReference type="ARBA" id="ARBA00023132"/>
    </source>
</evidence>
<evidence type="ECO:0000256" key="4">
    <source>
        <dbReference type="ARBA" id="ARBA00022816"/>
    </source>
</evidence>
<keyword evidence="11" id="KW-1185">Reference proteome</keyword>
<accession>A0A0N8CSH8</accession>
<evidence type="ECO:0000256" key="2">
    <source>
        <dbReference type="ARBA" id="ARBA00005573"/>
    </source>
</evidence>
<protein>
    <recommendedName>
        <fullName evidence="9">Nuclear pore complex protein Nup85</fullName>
    </recommendedName>
</protein>
<dbReference type="PANTHER" id="PTHR13373:SF21">
    <property type="entry name" value="NUCLEAR PORE COMPLEX PROTEIN NUP85"/>
    <property type="match status" value="1"/>
</dbReference>
<evidence type="ECO:0000256" key="3">
    <source>
        <dbReference type="ARBA" id="ARBA00022448"/>
    </source>
</evidence>
<proteinExistence type="inferred from homology"/>
<dbReference type="GO" id="GO:0045893">
    <property type="term" value="P:positive regulation of DNA-templated transcription"/>
    <property type="evidence" value="ECO:0007669"/>
    <property type="project" value="TreeGrafter"/>
</dbReference>
<keyword evidence="8 9" id="KW-0539">Nucleus</keyword>
<comment type="function">
    <text evidence="9">Functions as a component of the nuclear pore complex (NPC).</text>
</comment>
<keyword evidence="3 9" id="KW-0813">Transport</keyword>
<dbReference type="InterPro" id="IPR011502">
    <property type="entry name" value="Nucleoporin_Nup85"/>
</dbReference>
<comment type="similarity">
    <text evidence="2 9">Belongs to the nucleoporin Nup85 family.</text>
</comment>
<dbReference type="GO" id="GO:0017056">
    <property type="term" value="F:structural constituent of nuclear pore"/>
    <property type="evidence" value="ECO:0007669"/>
    <property type="project" value="TreeGrafter"/>
</dbReference>
<dbReference type="PANTHER" id="PTHR13373">
    <property type="entry name" value="FROUNT PROTEIN-RELATED"/>
    <property type="match status" value="1"/>
</dbReference>
<evidence type="ECO:0000256" key="8">
    <source>
        <dbReference type="ARBA" id="ARBA00023242"/>
    </source>
</evidence>
<organism evidence="10 11">
    <name type="scientific">Daphnia magna</name>
    <dbReference type="NCBI Taxonomy" id="35525"/>
    <lineage>
        <taxon>Eukaryota</taxon>
        <taxon>Metazoa</taxon>
        <taxon>Ecdysozoa</taxon>
        <taxon>Arthropoda</taxon>
        <taxon>Crustacea</taxon>
        <taxon>Branchiopoda</taxon>
        <taxon>Diplostraca</taxon>
        <taxon>Cladocera</taxon>
        <taxon>Anomopoda</taxon>
        <taxon>Daphniidae</taxon>
        <taxon>Daphnia</taxon>
    </lineage>
</organism>
<dbReference type="GO" id="GO:0031965">
    <property type="term" value="C:nuclear membrane"/>
    <property type="evidence" value="ECO:0007669"/>
    <property type="project" value="UniProtKB-UniRule"/>
</dbReference>
<comment type="caution">
    <text evidence="10">The sequence shown here is derived from an EMBL/GenBank/DDBJ whole genome shotgun (WGS) entry which is preliminary data.</text>
</comment>
<keyword evidence="9" id="KW-0472">Membrane</keyword>
<name>A0A0N8CSH8_9CRUS</name>
<keyword evidence="7 9" id="KW-0906">Nuclear pore complex</keyword>
<dbReference type="GO" id="GO:0006606">
    <property type="term" value="P:protein import into nucleus"/>
    <property type="evidence" value="ECO:0007669"/>
    <property type="project" value="TreeGrafter"/>
</dbReference>
<dbReference type="Proteomes" id="UP000076858">
    <property type="component" value="Unassembled WGS sequence"/>
</dbReference>
<sequence>MLEPIGILDNSFIHNKDIGFSWGYGNNLVVFPTEFSKSITMAGMPGSRKNLFMISWERTLYNPFVRKLVNESCGAFIAIQARVGKETQISVSELIQSSHQYRCIINACIEDLNQAADLAETNEATQAIQEMSEIFYKAELVWNLCEIMYLENPLGILPHLLEWVRIHFPNALEETGTVLASPTPEFHESFWKALYGLVFQLRIDSAIKLLRIHSGFQTDAFQSAFELLKKMPVFSVNSPVSAPEFTFRWNHWKEECEARIQAGDFFDSQDLQLLMEILCGKEEAFEKVADFFETWYQRMITQLTFTQPTINAASLGDQADPFLAAFTGFDDLSSLDATLLAVLRRDTRKVIGEMQGVLDNSWFTAHLADLLYHAGALQSFEDINSLQLRETLLRDYAICLFSHQSLWSVGVLYLDHCPTVGSATLEHLLTRLPCQSELKASKLIALAERRKLTSVVTSVCRVVGWHALKNGRLGAAVAWAVRAQDAPLATYAADAVLERYLQDSDFTSTDLLDSLGAGLLASDRLAFLGKYREFHRLYSANDFHSAANLLISLISSRIAPKYFWTVLLMDALPLLETNPPVFTSDQTYELMQSLQELTSSFQDDAEPIPHPNCQLNSDKTMLITLALSRNLAKCFVQQTGCD</sequence>
<evidence type="ECO:0000256" key="9">
    <source>
        <dbReference type="RuleBase" id="RU365073"/>
    </source>
</evidence>
<reference evidence="10 11" key="1">
    <citation type="submission" date="2016-03" db="EMBL/GenBank/DDBJ databases">
        <title>EvidentialGene: Evidence-directed Construction of Genes on Genomes.</title>
        <authorList>
            <person name="Gilbert D.G."/>
            <person name="Choi J.-H."/>
            <person name="Mockaitis K."/>
            <person name="Colbourne J."/>
            <person name="Pfrender M."/>
        </authorList>
    </citation>
    <scope>NUCLEOTIDE SEQUENCE [LARGE SCALE GENOMIC DNA]</scope>
    <source>
        <strain evidence="10 11">Xinb3</strain>
        <tissue evidence="10">Complete organism</tissue>
    </source>
</reference>
<dbReference type="GO" id="GO:0031080">
    <property type="term" value="C:nuclear pore outer ring"/>
    <property type="evidence" value="ECO:0007669"/>
    <property type="project" value="TreeGrafter"/>
</dbReference>
<evidence type="ECO:0000313" key="11">
    <source>
        <dbReference type="Proteomes" id="UP000076858"/>
    </source>
</evidence>